<gene>
    <name evidence="1" type="ORF">NPIL_276831</name>
</gene>
<name>A0A8X6U2E4_NEPPI</name>
<reference evidence="1" key="1">
    <citation type="submission" date="2020-08" db="EMBL/GenBank/DDBJ databases">
        <title>Multicomponent nature underlies the extraordinary mechanical properties of spider dragline silk.</title>
        <authorList>
            <person name="Kono N."/>
            <person name="Nakamura H."/>
            <person name="Mori M."/>
            <person name="Yoshida Y."/>
            <person name="Ohtoshi R."/>
            <person name="Malay A.D."/>
            <person name="Moran D.A.P."/>
            <person name="Tomita M."/>
            <person name="Numata K."/>
            <person name="Arakawa K."/>
        </authorList>
    </citation>
    <scope>NUCLEOTIDE SEQUENCE</scope>
</reference>
<dbReference type="Proteomes" id="UP000887013">
    <property type="component" value="Unassembled WGS sequence"/>
</dbReference>
<sequence>MADGIMAAAGHISSIDAENQDLKTMLMDISSRLSYPEKRKRSTIFGPERRFRRRSSESVDPCPWTSKSILMALCYCSSLATNNWVDFLLHYGLLVDIRHECLVDSLKKLQTQGTVQQ</sequence>
<comment type="caution">
    <text evidence="1">The sequence shown here is derived from an EMBL/GenBank/DDBJ whole genome shotgun (WGS) entry which is preliminary data.</text>
</comment>
<proteinExistence type="predicted"/>
<evidence type="ECO:0000313" key="1">
    <source>
        <dbReference type="EMBL" id="GFT68197.1"/>
    </source>
</evidence>
<protein>
    <submittedName>
        <fullName evidence="1">Uncharacterized protein</fullName>
    </submittedName>
</protein>
<dbReference type="EMBL" id="BMAW01069267">
    <property type="protein sequence ID" value="GFT68197.1"/>
    <property type="molecule type" value="Genomic_DNA"/>
</dbReference>
<evidence type="ECO:0000313" key="2">
    <source>
        <dbReference type="Proteomes" id="UP000887013"/>
    </source>
</evidence>
<keyword evidence="2" id="KW-1185">Reference proteome</keyword>
<organism evidence="1 2">
    <name type="scientific">Nephila pilipes</name>
    <name type="common">Giant wood spider</name>
    <name type="synonym">Nephila maculata</name>
    <dbReference type="NCBI Taxonomy" id="299642"/>
    <lineage>
        <taxon>Eukaryota</taxon>
        <taxon>Metazoa</taxon>
        <taxon>Ecdysozoa</taxon>
        <taxon>Arthropoda</taxon>
        <taxon>Chelicerata</taxon>
        <taxon>Arachnida</taxon>
        <taxon>Araneae</taxon>
        <taxon>Araneomorphae</taxon>
        <taxon>Entelegynae</taxon>
        <taxon>Araneoidea</taxon>
        <taxon>Nephilidae</taxon>
        <taxon>Nephila</taxon>
    </lineage>
</organism>
<dbReference type="AlphaFoldDB" id="A0A8X6U2E4"/>
<accession>A0A8X6U2E4</accession>